<comment type="similarity">
    <text evidence="8">Belongs to the TRAP transporter small permease family.</text>
</comment>
<dbReference type="PANTHER" id="PTHR35011">
    <property type="entry name" value="2,3-DIKETO-L-GULONATE TRAP TRANSPORTER SMALL PERMEASE PROTEIN YIAM"/>
    <property type="match status" value="1"/>
</dbReference>
<feature type="transmembrane region" description="Helical" evidence="9">
    <location>
        <begin position="127"/>
        <end position="146"/>
    </location>
</feature>
<evidence type="ECO:0000313" key="12">
    <source>
        <dbReference type="Proteomes" id="UP000198892"/>
    </source>
</evidence>
<dbReference type="InterPro" id="IPR055348">
    <property type="entry name" value="DctQ"/>
</dbReference>
<dbReference type="OrthoDB" id="9815614at2"/>
<comment type="subcellular location">
    <subcellularLocation>
        <location evidence="1">Cell inner membrane</location>
        <topology evidence="1">Multi-pass membrane protein</topology>
    </subcellularLocation>
</comment>
<dbReference type="GO" id="GO:0015740">
    <property type="term" value="P:C4-dicarboxylate transport"/>
    <property type="evidence" value="ECO:0007669"/>
    <property type="project" value="TreeGrafter"/>
</dbReference>
<dbReference type="Pfam" id="PF04290">
    <property type="entry name" value="DctQ"/>
    <property type="match status" value="1"/>
</dbReference>
<keyword evidence="3" id="KW-1003">Cell membrane</keyword>
<dbReference type="PANTHER" id="PTHR35011:SF2">
    <property type="entry name" value="2,3-DIKETO-L-GULONATE TRAP TRANSPORTER SMALL PERMEASE PROTEIN YIAM"/>
    <property type="match status" value="1"/>
</dbReference>
<evidence type="ECO:0000256" key="5">
    <source>
        <dbReference type="ARBA" id="ARBA00022692"/>
    </source>
</evidence>
<keyword evidence="7 9" id="KW-0472">Membrane</keyword>
<feature type="transmembrane region" description="Helical" evidence="9">
    <location>
        <begin position="14"/>
        <end position="35"/>
    </location>
</feature>
<dbReference type="AlphaFoldDB" id="A0A1I5KXK3"/>
<evidence type="ECO:0000256" key="8">
    <source>
        <dbReference type="ARBA" id="ARBA00038436"/>
    </source>
</evidence>
<evidence type="ECO:0000256" key="1">
    <source>
        <dbReference type="ARBA" id="ARBA00004429"/>
    </source>
</evidence>
<evidence type="ECO:0000256" key="7">
    <source>
        <dbReference type="ARBA" id="ARBA00023136"/>
    </source>
</evidence>
<organism evidence="11 12">
    <name type="scientific">Salibacterium halotolerans</name>
    <dbReference type="NCBI Taxonomy" id="1884432"/>
    <lineage>
        <taxon>Bacteria</taxon>
        <taxon>Bacillati</taxon>
        <taxon>Bacillota</taxon>
        <taxon>Bacilli</taxon>
        <taxon>Bacillales</taxon>
        <taxon>Bacillaceae</taxon>
    </lineage>
</organism>
<gene>
    <name evidence="11" type="ORF">SAMN05518683_10120</name>
</gene>
<evidence type="ECO:0000313" key="11">
    <source>
        <dbReference type="EMBL" id="SFO89642.1"/>
    </source>
</evidence>
<evidence type="ECO:0000256" key="9">
    <source>
        <dbReference type="SAM" id="Phobius"/>
    </source>
</evidence>
<protein>
    <submittedName>
        <fullName evidence="11">TRAP-type C4-dicarboxylate transport system, small permease component</fullName>
    </submittedName>
</protein>
<dbReference type="GO" id="GO:0022857">
    <property type="term" value="F:transmembrane transporter activity"/>
    <property type="evidence" value="ECO:0007669"/>
    <property type="project" value="TreeGrafter"/>
</dbReference>
<keyword evidence="6 9" id="KW-1133">Transmembrane helix</keyword>
<evidence type="ECO:0000256" key="4">
    <source>
        <dbReference type="ARBA" id="ARBA00022519"/>
    </source>
</evidence>
<evidence type="ECO:0000256" key="2">
    <source>
        <dbReference type="ARBA" id="ARBA00022448"/>
    </source>
</evidence>
<name>A0A1I5KXK3_9BACI</name>
<dbReference type="Proteomes" id="UP000198892">
    <property type="component" value="Unassembled WGS sequence"/>
</dbReference>
<keyword evidence="5 9" id="KW-0812">Transmembrane</keyword>
<dbReference type="STRING" id="1884432.SAMN05518683_10120"/>
<evidence type="ECO:0000259" key="10">
    <source>
        <dbReference type="Pfam" id="PF04290"/>
    </source>
</evidence>
<keyword evidence="2" id="KW-0813">Transport</keyword>
<feature type="transmembrane region" description="Helical" evidence="9">
    <location>
        <begin position="47"/>
        <end position="65"/>
    </location>
</feature>
<keyword evidence="4" id="KW-0997">Cell inner membrane</keyword>
<dbReference type="RefSeq" id="WP_093334614.1">
    <property type="nucleotide sequence ID" value="NZ_FOXD01000001.1"/>
</dbReference>
<proteinExistence type="inferred from homology"/>
<feature type="domain" description="Tripartite ATP-independent periplasmic transporters DctQ component" evidence="10">
    <location>
        <begin position="24"/>
        <end position="153"/>
    </location>
</feature>
<dbReference type="EMBL" id="FOXD01000001">
    <property type="protein sequence ID" value="SFO89642.1"/>
    <property type="molecule type" value="Genomic_DNA"/>
</dbReference>
<keyword evidence="12" id="KW-1185">Reference proteome</keyword>
<dbReference type="InterPro" id="IPR007387">
    <property type="entry name" value="TRAP_DctQ"/>
</dbReference>
<sequence>MSVLKTINESIEEWLLTLFLSIAVASISVQIFMRFFLNSSLSWSEELARYCFIWLIYIAIAYGAKKARHITFDTLYDSLPDKGKKIMDVVAQILFGLFACLMVYYGLSVMQTILSYGQTSPALGINMALVYSAVPVGMFLTVIRLIQNLYNSIKY</sequence>
<feature type="transmembrane region" description="Helical" evidence="9">
    <location>
        <begin position="86"/>
        <end position="107"/>
    </location>
</feature>
<accession>A0A1I5KXK3</accession>
<evidence type="ECO:0000256" key="6">
    <source>
        <dbReference type="ARBA" id="ARBA00022989"/>
    </source>
</evidence>
<reference evidence="12" key="1">
    <citation type="submission" date="2016-10" db="EMBL/GenBank/DDBJ databases">
        <authorList>
            <person name="Varghese N."/>
            <person name="Submissions S."/>
        </authorList>
    </citation>
    <scope>NUCLEOTIDE SEQUENCE [LARGE SCALE GENOMIC DNA]</scope>
    <source>
        <strain evidence="12">S7</strain>
    </source>
</reference>
<dbReference type="GO" id="GO:0005886">
    <property type="term" value="C:plasma membrane"/>
    <property type="evidence" value="ECO:0007669"/>
    <property type="project" value="UniProtKB-SubCell"/>
</dbReference>
<evidence type="ECO:0000256" key="3">
    <source>
        <dbReference type="ARBA" id="ARBA00022475"/>
    </source>
</evidence>